<reference evidence="9" key="1">
    <citation type="journal article" date="2023" name="Mol. Biol. Evol.">
        <title>Third-Generation Sequencing Reveals the Adaptive Role of the Epigenome in Three Deep-Sea Polychaetes.</title>
        <authorList>
            <person name="Perez M."/>
            <person name="Aroh O."/>
            <person name="Sun Y."/>
            <person name="Lan Y."/>
            <person name="Juniper S.K."/>
            <person name="Young C.R."/>
            <person name="Angers B."/>
            <person name="Qian P.Y."/>
        </authorList>
    </citation>
    <scope>NUCLEOTIDE SEQUENCE</scope>
    <source>
        <strain evidence="9">P08H-3</strain>
    </source>
</reference>
<proteinExistence type="inferred from homology"/>
<keyword evidence="10" id="KW-1185">Reference proteome</keyword>
<sequence length="289" mass="31607">MGDTECRVLSIQSHVVSGYVGNKSAAFPLQVLGFEVDTINSVQFSNHTGYQEWKGHILNAEVLGDLYSGLKANDLCHYTHLLTGYIGCASFLNKVKEMVIDLKKLNPGLIYVCDPVMGDDGKLKQIIPYADIVTPNQFEAELLTGIKITNLETAKQAMNKLHEMGAKIVVISSTSLGSDDLLVCVGSSVNNGSRTSLQIDMPKLPAHFTGTGDLFTALLLAWLHYHSDNIKLACEKTVSTMQCVLKRTLAKAKEKAGLMKPTPAQIELQLIQSKRDIEAPEISCYAHLL</sequence>
<evidence type="ECO:0000259" key="8">
    <source>
        <dbReference type="Pfam" id="PF00294"/>
    </source>
</evidence>
<dbReference type="GO" id="GO:0005524">
    <property type="term" value="F:ATP binding"/>
    <property type="evidence" value="ECO:0007669"/>
    <property type="project" value="UniProtKB-KW"/>
</dbReference>
<evidence type="ECO:0000313" key="9">
    <source>
        <dbReference type="EMBL" id="KAK2143433.1"/>
    </source>
</evidence>
<dbReference type="Gene3D" id="3.40.1190.20">
    <property type="match status" value="1"/>
</dbReference>
<dbReference type="GO" id="GO:0005829">
    <property type="term" value="C:cytosol"/>
    <property type="evidence" value="ECO:0007669"/>
    <property type="project" value="TreeGrafter"/>
</dbReference>
<evidence type="ECO:0000256" key="1">
    <source>
        <dbReference type="ARBA" id="ARBA00008805"/>
    </source>
</evidence>
<dbReference type="Pfam" id="PF00294">
    <property type="entry name" value="PfkB"/>
    <property type="match status" value="1"/>
</dbReference>
<keyword evidence="4" id="KW-0547">Nucleotide-binding</keyword>
<dbReference type="InterPro" id="IPR011611">
    <property type="entry name" value="PfkB_dom"/>
</dbReference>
<feature type="domain" description="Carbohydrate kinase PfkB" evidence="8">
    <location>
        <begin position="112"/>
        <end position="250"/>
    </location>
</feature>
<dbReference type="EMBL" id="JAODUP010000841">
    <property type="protein sequence ID" value="KAK2143433.1"/>
    <property type="molecule type" value="Genomic_DNA"/>
</dbReference>
<dbReference type="InterPro" id="IPR029056">
    <property type="entry name" value="Ribokinase-like"/>
</dbReference>
<evidence type="ECO:0000256" key="7">
    <source>
        <dbReference type="ARBA" id="ARBA00032808"/>
    </source>
</evidence>
<accession>A0AAD9IZH4</accession>
<protein>
    <recommendedName>
        <fullName evidence="2">pyridoxal kinase</fullName>
        <ecNumber evidence="2">2.7.1.35</ecNumber>
    </recommendedName>
    <alternativeName>
        <fullName evidence="7">Pyridoxine kinase</fullName>
    </alternativeName>
</protein>
<gene>
    <name evidence="9" type="ORF">LSH36_842g00027</name>
</gene>
<dbReference type="GO" id="GO:0008478">
    <property type="term" value="F:pyridoxal kinase activity"/>
    <property type="evidence" value="ECO:0007669"/>
    <property type="project" value="UniProtKB-EC"/>
</dbReference>
<comment type="similarity">
    <text evidence="1">Belongs to the pyridoxine kinase family.</text>
</comment>
<organism evidence="9 10">
    <name type="scientific">Paralvinella palmiformis</name>
    <dbReference type="NCBI Taxonomy" id="53620"/>
    <lineage>
        <taxon>Eukaryota</taxon>
        <taxon>Metazoa</taxon>
        <taxon>Spiralia</taxon>
        <taxon>Lophotrochozoa</taxon>
        <taxon>Annelida</taxon>
        <taxon>Polychaeta</taxon>
        <taxon>Sedentaria</taxon>
        <taxon>Canalipalpata</taxon>
        <taxon>Terebellida</taxon>
        <taxon>Terebelliformia</taxon>
        <taxon>Alvinellidae</taxon>
        <taxon>Paralvinella</taxon>
    </lineage>
</organism>
<dbReference type="SUPFAM" id="SSF53613">
    <property type="entry name" value="Ribokinase-like"/>
    <property type="match status" value="1"/>
</dbReference>
<name>A0AAD9IZH4_9ANNE</name>
<dbReference type="InterPro" id="IPR004625">
    <property type="entry name" value="PyrdxlKinase"/>
</dbReference>
<dbReference type="PANTHER" id="PTHR10534:SF2">
    <property type="entry name" value="PYRIDOXAL KINASE"/>
    <property type="match status" value="1"/>
</dbReference>
<dbReference type="AlphaFoldDB" id="A0AAD9IZH4"/>
<evidence type="ECO:0000256" key="2">
    <source>
        <dbReference type="ARBA" id="ARBA00012104"/>
    </source>
</evidence>
<keyword evidence="5" id="KW-0418">Kinase</keyword>
<evidence type="ECO:0000313" key="10">
    <source>
        <dbReference type="Proteomes" id="UP001208570"/>
    </source>
</evidence>
<dbReference type="EC" id="2.7.1.35" evidence="2"/>
<dbReference type="GO" id="GO:0009443">
    <property type="term" value="P:pyridoxal 5'-phosphate salvage"/>
    <property type="evidence" value="ECO:0007669"/>
    <property type="project" value="InterPro"/>
</dbReference>
<keyword evidence="6" id="KW-0067">ATP-binding</keyword>
<dbReference type="CDD" id="cd01173">
    <property type="entry name" value="pyridoxal_pyridoxamine_kinase"/>
    <property type="match status" value="1"/>
</dbReference>
<dbReference type="NCBIfam" id="TIGR00687">
    <property type="entry name" value="pyridox_kin"/>
    <property type="match status" value="1"/>
</dbReference>
<evidence type="ECO:0000256" key="3">
    <source>
        <dbReference type="ARBA" id="ARBA00022679"/>
    </source>
</evidence>
<evidence type="ECO:0000256" key="6">
    <source>
        <dbReference type="ARBA" id="ARBA00022840"/>
    </source>
</evidence>
<dbReference type="PANTHER" id="PTHR10534">
    <property type="entry name" value="PYRIDOXAL KINASE"/>
    <property type="match status" value="1"/>
</dbReference>
<keyword evidence="3" id="KW-0808">Transferase</keyword>
<dbReference type="Proteomes" id="UP001208570">
    <property type="component" value="Unassembled WGS sequence"/>
</dbReference>
<comment type="caution">
    <text evidence="9">The sequence shown here is derived from an EMBL/GenBank/DDBJ whole genome shotgun (WGS) entry which is preliminary data.</text>
</comment>
<evidence type="ECO:0000256" key="4">
    <source>
        <dbReference type="ARBA" id="ARBA00022741"/>
    </source>
</evidence>
<evidence type="ECO:0000256" key="5">
    <source>
        <dbReference type="ARBA" id="ARBA00022777"/>
    </source>
</evidence>